<evidence type="ECO:0000313" key="2">
    <source>
        <dbReference type="Proteomes" id="UP000005483"/>
    </source>
</evidence>
<name>I9ZYI4_HELPX</name>
<dbReference type="Proteomes" id="UP000005483">
    <property type="component" value="Unassembled WGS sequence"/>
</dbReference>
<dbReference type="AlphaFoldDB" id="I9ZYI4"/>
<accession>I9ZYI4</accession>
<evidence type="ECO:0000313" key="1">
    <source>
        <dbReference type="EMBL" id="EJB41998.1"/>
    </source>
</evidence>
<comment type="caution">
    <text evidence="1">The sequence shown here is derived from an EMBL/GenBank/DDBJ whole genome shotgun (WGS) entry which is preliminary data.</text>
</comment>
<proteinExistence type="predicted"/>
<gene>
    <name evidence="1" type="ORF">HPHPA9_1350</name>
</gene>
<dbReference type="EMBL" id="AKOC01000014">
    <property type="protein sequence ID" value="EJB41998.1"/>
    <property type="molecule type" value="Genomic_DNA"/>
</dbReference>
<sequence length="38" mass="4627">MTRIEPKNNLIAKKVIREIKRDKNTQEVFLNPKEKKFK</sequence>
<organism evidence="1 2">
    <name type="scientific">Helicobacter pylori Hp A-9</name>
    <dbReference type="NCBI Taxonomy" id="992034"/>
    <lineage>
        <taxon>Bacteria</taxon>
        <taxon>Pseudomonadati</taxon>
        <taxon>Campylobacterota</taxon>
        <taxon>Epsilonproteobacteria</taxon>
        <taxon>Campylobacterales</taxon>
        <taxon>Helicobacteraceae</taxon>
        <taxon>Helicobacter</taxon>
    </lineage>
</organism>
<protein>
    <submittedName>
        <fullName evidence="1">Uncharacterized protein</fullName>
    </submittedName>
</protein>
<reference evidence="1 2" key="1">
    <citation type="submission" date="2012-04" db="EMBL/GenBank/DDBJ databases">
        <title>Genome sequence of Helicobacter pylori Hp A-9.</title>
        <authorList>
            <person name="Blanchard T.G."/>
            <person name="Czinn S.J."/>
            <person name="McCracken C."/>
            <person name="Abolude K."/>
            <person name="Maroo A."/>
            <person name="Santana-Cruz I."/>
            <person name="Tallon L.J."/>
            <person name="Ficke F.W.F."/>
        </authorList>
    </citation>
    <scope>NUCLEOTIDE SEQUENCE [LARGE SCALE GENOMIC DNA]</scope>
    <source>
        <strain evidence="1 2">Hp A-9</strain>
    </source>
</reference>
<dbReference type="PATRIC" id="fig|992034.3.peg.1299"/>